<sequence>MSFYYSENLKKKSSMHPKPSPKYNFFMNMIFCKIIFEQWFVALQSLSIFIYTTRN</sequence>
<protein>
    <submittedName>
        <fullName evidence="2">Uncharacterized protein</fullName>
    </submittedName>
</protein>
<comment type="caution">
    <text evidence="2">The sequence shown here is derived from an EMBL/GenBank/DDBJ whole genome shotgun (WGS) entry which is preliminary data.</text>
</comment>
<keyword evidence="3" id="KW-1185">Reference proteome</keyword>
<keyword evidence="1" id="KW-0812">Transmembrane</keyword>
<feature type="transmembrane region" description="Helical" evidence="1">
    <location>
        <begin position="25"/>
        <end position="51"/>
    </location>
</feature>
<dbReference type="Gramene" id="PRQ35369">
    <property type="protein sequence ID" value="PRQ35369"/>
    <property type="gene ID" value="RchiOBHm_Chr5g0079261"/>
</dbReference>
<keyword evidence="1" id="KW-1133">Transmembrane helix</keyword>
<evidence type="ECO:0000256" key="1">
    <source>
        <dbReference type="SAM" id="Phobius"/>
    </source>
</evidence>
<dbReference type="EMBL" id="PDCK01000043">
    <property type="protein sequence ID" value="PRQ35369.1"/>
    <property type="molecule type" value="Genomic_DNA"/>
</dbReference>
<organism evidence="2 3">
    <name type="scientific">Rosa chinensis</name>
    <name type="common">China rose</name>
    <dbReference type="NCBI Taxonomy" id="74649"/>
    <lineage>
        <taxon>Eukaryota</taxon>
        <taxon>Viridiplantae</taxon>
        <taxon>Streptophyta</taxon>
        <taxon>Embryophyta</taxon>
        <taxon>Tracheophyta</taxon>
        <taxon>Spermatophyta</taxon>
        <taxon>Magnoliopsida</taxon>
        <taxon>eudicotyledons</taxon>
        <taxon>Gunneridae</taxon>
        <taxon>Pentapetalae</taxon>
        <taxon>rosids</taxon>
        <taxon>fabids</taxon>
        <taxon>Rosales</taxon>
        <taxon>Rosaceae</taxon>
        <taxon>Rosoideae</taxon>
        <taxon>Rosoideae incertae sedis</taxon>
        <taxon>Rosa</taxon>
    </lineage>
</organism>
<dbReference type="Proteomes" id="UP000238479">
    <property type="component" value="Chromosome 5"/>
</dbReference>
<reference evidence="2 3" key="1">
    <citation type="journal article" date="2018" name="Nat. Genet.">
        <title>The Rosa genome provides new insights in the design of modern roses.</title>
        <authorList>
            <person name="Bendahmane M."/>
        </authorList>
    </citation>
    <scope>NUCLEOTIDE SEQUENCE [LARGE SCALE GENOMIC DNA]</scope>
    <source>
        <strain evidence="3">cv. Old Blush</strain>
    </source>
</reference>
<dbReference type="AlphaFoldDB" id="A0A2P6QMH6"/>
<evidence type="ECO:0000313" key="3">
    <source>
        <dbReference type="Proteomes" id="UP000238479"/>
    </source>
</evidence>
<gene>
    <name evidence="2" type="ORF">RchiOBHm_Chr5g0079261</name>
</gene>
<name>A0A2P6QMH6_ROSCH</name>
<evidence type="ECO:0000313" key="2">
    <source>
        <dbReference type="EMBL" id="PRQ35369.1"/>
    </source>
</evidence>
<proteinExistence type="predicted"/>
<keyword evidence="1" id="KW-0472">Membrane</keyword>
<accession>A0A2P6QMH6</accession>